<keyword evidence="1" id="KW-0812">Transmembrane</keyword>
<proteinExistence type="predicted"/>
<sequence>MAAYVEETLGRRDKRRRRMDCLWKRCLMQAMHVNTMCVLQLFNYNKATPDFVGTLTVFVACID</sequence>
<reference evidence="3" key="1">
    <citation type="submission" date="2017-02" db="UniProtKB">
        <authorList>
            <consortium name="WormBaseParasite"/>
        </authorList>
    </citation>
    <scope>IDENTIFICATION</scope>
</reference>
<keyword evidence="1" id="KW-0472">Membrane</keyword>
<keyword evidence="1" id="KW-1133">Transmembrane helix</keyword>
<dbReference type="Proteomes" id="UP000036681">
    <property type="component" value="Unplaced"/>
</dbReference>
<keyword evidence="2" id="KW-1185">Reference proteome</keyword>
<evidence type="ECO:0000313" key="3">
    <source>
        <dbReference type="WBParaSite" id="ALUE_0000328501-mRNA-1"/>
    </source>
</evidence>
<evidence type="ECO:0000256" key="1">
    <source>
        <dbReference type="SAM" id="Phobius"/>
    </source>
</evidence>
<evidence type="ECO:0000313" key="2">
    <source>
        <dbReference type="Proteomes" id="UP000036681"/>
    </source>
</evidence>
<dbReference type="WBParaSite" id="ALUE_0000328501-mRNA-1">
    <property type="protein sequence ID" value="ALUE_0000328501-mRNA-1"/>
    <property type="gene ID" value="ALUE_0000328501"/>
</dbReference>
<name>A0A0M3HNK8_ASCLU</name>
<accession>A0A0M3HNK8</accession>
<organism evidence="2 3">
    <name type="scientific">Ascaris lumbricoides</name>
    <name type="common">Giant roundworm</name>
    <dbReference type="NCBI Taxonomy" id="6252"/>
    <lineage>
        <taxon>Eukaryota</taxon>
        <taxon>Metazoa</taxon>
        <taxon>Ecdysozoa</taxon>
        <taxon>Nematoda</taxon>
        <taxon>Chromadorea</taxon>
        <taxon>Rhabditida</taxon>
        <taxon>Spirurina</taxon>
        <taxon>Ascaridomorpha</taxon>
        <taxon>Ascaridoidea</taxon>
        <taxon>Ascarididae</taxon>
        <taxon>Ascaris</taxon>
    </lineage>
</organism>
<protein>
    <submittedName>
        <fullName evidence="3">Transmembrane protein</fullName>
    </submittedName>
</protein>
<dbReference type="AlphaFoldDB" id="A0A0M3HNK8"/>
<feature type="transmembrane region" description="Helical" evidence="1">
    <location>
        <begin position="21"/>
        <end position="42"/>
    </location>
</feature>